<feature type="domain" description="ABC1 atypical kinase-like" evidence="5">
    <location>
        <begin position="97"/>
        <end position="334"/>
    </location>
</feature>
<dbReference type="EMBL" id="JBHRYR010000002">
    <property type="protein sequence ID" value="MFC3852028.1"/>
    <property type="molecule type" value="Genomic_DNA"/>
</dbReference>
<evidence type="ECO:0000313" key="7">
    <source>
        <dbReference type="Proteomes" id="UP001595617"/>
    </source>
</evidence>
<dbReference type="Pfam" id="PF03109">
    <property type="entry name" value="ABC1"/>
    <property type="match status" value="1"/>
</dbReference>
<comment type="similarity">
    <text evidence="1">Belongs to the protein kinase superfamily. ADCK protein kinase family.</text>
</comment>
<dbReference type="InterPro" id="IPR034646">
    <property type="entry name" value="ADCK3_dom"/>
</dbReference>
<dbReference type="InterPro" id="IPR011009">
    <property type="entry name" value="Kinase-like_dom_sf"/>
</dbReference>
<dbReference type="CDD" id="cd13970">
    <property type="entry name" value="ABC1_ADCK3"/>
    <property type="match status" value="1"/>
</dbReference>
<keyword evidence="3" id="KW-0547">Nucleotide-binding</keyword>
<dbReference type="SUPFAM" id="SSF56112">
    <property type="entry name" value="Protein kinase-like (PK-like)"/>
    <property type="match status" value="1"/>
</dbReference>
<dbReference type="EC" id="2.7.-.-" evidence="6"/>
<dbReference type="RefSeq" id="WP_380693698.1">
    <property type="nucleotide sequence ID" value="NZ_JBHRYR010000002.1"/>
</dbReference>
<organism evidence="6 7">
    <name type="scientific">Saccharospirillum mangrovi</name>
    <dbReference type="NCBI Taxonomy" id="2161747"/>
    <lineage>
        <taxon>Bacteria</taxon>
        <taxon>Pseudomonadati</taxon>
        <taxon>Pseudomonadota</taxon>
        <taxon>Gammaproteobacteria</taxon>
        <taxon>Oceanospirillales</taxon>
        <taxon>Saccharospirillaceae</taxon>
        <taxon>Saccharospirillum</taxon>
    </lineage>
</organism>
<dbReference type="PANTHER" id="PTHR43851:SF3">
    <property type="entry name" value="COENZYME Q8"/>
    <property type="match status" value="1"/>
</dbReference>
<evidence type="ECO:0000256" key="1">
    <source>
        <dbReference type="ARBA" id="ARBA00009670"/>
    </source>
</evidence>
<comment type="caution">
    <text evidence="6">The sequence shown here is derived from an EMBL/GenBank/DDBJ whole genome shotgun (WGS) entry which is preliminary data.</text>
</comment>
<dbReference type="InterPro" id="IPR051409">
    <property type="entry name" value="Atypical_kinase_ADCK"/>
</dbReference>
<evidence type="ECO:0000313" key="6">
    <source>
        <dbReference type="EMBL" id="MFC3852028.1"/>
    </source>
</evidence>
<evidence type="ECO:0000256" key="3">
    <source>
        <dbReference type="ARBA" id="ARBA00022741"/>
    </source>
</evidence>
<accession>A0ABV7ZW75</accession>
<keyword evidence="7" id="KW-1185">Reference proteome</keyword>
<dbReference type="Proteomes" id="UP001595617">
    <property type="component" value="Unassembled WGS sequence"/>
</dbReference>
<gene>
    <name evidence="6" type="ORF">ACFOOG_04190</name>
</gene>
<dbReference type="PANTHER" id="PTHR43851">
    <property type="match status" value="1"/>
</dbReference>
<reference evidence="7" key="1">
    <citation type="journal article" date="2019" name="Int. J. Syst. Evol. Microbiol.">
        <title>The Global Catalogue of Microorganisms (GCM) 10K type strain sequencing project: providing services to taxonomists for standard genome sequencing and annotation.</title>
        <authorList>
            <consortium name="The Broad Institute Genomics Platform"/>
            <consortium name="The Broad Institute Genome Sequencing Center for Infectious Disease"/>
            <person name="Wu L."/>
            <person name="Ma J."/>
        </authorList>
    </citation>
    <scope>NUCLEOTIDE SEQUENCE [LARGE SCALE GENOMIC DNA]</scope>
    <source>
        <strain evidence="7">IBRC 10765</strain>
    </source>
</reference>
<sequence>MTDRKSSPVRGSRLGRLGQFGRLATGIAGGVIAEGARSLASGKRPALRDMVITPGNITRIADEMARLRGAAMKVGQLLSMDTGNALPPELADLLARLRADADAMPMQQLAPVLVQAWGPEWPQQFRRFDQRPRAAASIGQVHYAEFHDHQPLAIKVQYPGVARSIDSDVDNLATLLRMTRLLPKSLDLAPLLAEAKVQLHAETDYQREAAAQQRFAERLQDDPHFTVAKVHAELSTAQVLTMDYMPGQPVEALVNQPQTLRDTVMQRLFELLFRELFVWGEVQTDPNLANFLYQAEQDRLVLLDFGAVRAYDADMVAAYRELLHAGQTHNTASMLSAATRIGYFAQDIQPAQQRAVLALFELACEPLRQQGAYDFGTSDLAVRVREAGMAMSFEQDYWHSPPVAALFLHRKIAGLYLLAARLQARVDVGAILAPFLSSTLPDQAARVPTA</sequence>
<evidence type="ECO:0000259" key="5">
    <source>
        <dbReference type="Pfam" id="PF03109"/>
    </source>
</evidence>
<dbReference type="InterPro" id="IPR004147">
    <property type="entry name" value="ABC1_dom"/>
</dbReference>
<keyword evidence="4" id="KW-0067">ATP-binding</keyword>
<keyword evidence="6" id="KW-0418">Kinase</keyword>
<evidence type="ECO:0000256" key="2">
    <source>
        <dbReference type="ARBA" id="ARBA00022679"/>
    </source>
</evidence>
<evidence type="ECO:0000256" key="4">
    <source>
        <dbReference type="ARBA" id="ARBA00022840"/>
    </source>
</evidence>
<proteinExistence type="inferred from homology"/>
<name>A0ABV7ZW75_9GAMM</name>
<protein>
    <submittedName>
        <fullName evidence="6">ABC1 kinase family protein</fullName>
        <ecNumber evidence="6">2.7.-.-</ecNumber>
    </submittedName>
</protein>
<keyword evidence="2 6" id="KW-0808">Transferase</keyword>
<dbReference type="GO" id="GO:0016301">
    <property type="term" value="F:kinase activity"/>
    <property type="evidence" value="ECO:0007669"/>
    <property type="project" value="UniProtKB-KW"/>
</dbReference>